<accession>A0ABR6FXS3</accession>
<proteinExistence type="predicted"/>
<dbReference type="InterPro" id="IPR021388">
    <property type="entry name" value="DUF3024"/>
</dbReference>
<gene>
    <name evidence="1" type="ORF">FHX59_006717</name>
</gene>
<evidence type="ECO:0008006" key="3">
    <source>
        <dbReference type="Google" id="ProtNLM"/>
    </source>
</evidence>
<comment type="caution">
    <text evidence="1">The sequence shown here is derived from an EMBL/GenBank/DDBJ whole genome shotgun (WGS) entry which is preliminary data.</text>
</comment>
<evidence type="ECO:0000313" key="2">
    <source>
        <dbReference type="Proteomes" id="UP000533533"/>
    </source>
</evidence>
<keyword evidence="2" id="KW-1185">Reference proteome</keyword>
<dbReference type="EMBL" id="JACHVZ010000025">
    <property type="protein sequence ID" value="MBB2932236.1"/>
    <property type="molecule type" value="Genomic_DNA"/>
</dbReference>
<dbReference type="Pfam" id="PF11225">
    <property type="entry name" value="DUF3024"/>
    <property type="match status" value="1"/>
</dbReference>
<protein>
    <recommendedName>
        <fullName evidence="3">DUF3024 family protein</fullName>
    </recommendedName>
</protein>
<evidence type="ECO:0000313" key="1">
    <source>
        <dbReference type="EMBL" id="MBB2932236.1"/>
    </source>
</evidence>
<sequence length="126" mass="14261">MSIGEPGNRKEASVPGGGCATGTPVADFMLHQIERALRSRLRYRYVQPRVVREPDGYRVESPCCSRNVEPRGGVIDIAWLARDMNDMWRLHARDHVAGRWVEQCASLDLPMLLDLLCVDAARVFWP</sequence>
<dbReference type="Proteomes" id="UP000533533">
    <property type="component" value="Unassembled WGS sequence"/>
</dbReference>
<reference evidence="1 2" key="1">
    <citation type="submission" date="2020-08" db="EMBL/GenBank/DDBJ databases">
        <title>Genomic Encyclopedia of Type Strains, Phase IV (KMG-V): Genome sequencing to study the core and pangenomes of soil and plant-associated prokaryotes.</title>
        <authorList>
            <person name="Whitman W."/>
        </authorList>
    </citation>
    <scope>NUCLEOTIDE SEQUENCE [LARGE SCALE GENOMIC DNA]</scope>
    <source>
        <strain evidence="1 2">SRMrh-85</strain>
    </source>
</reference>
<name>A0ABR6FXS3_9BURK</name>
<dbReference type="RefSeq" id="WP_373682715.1">
    <property type="nucleotide sequence ID" value="NZ_JACHVZ010000025.1"/>
</dbReference>
<organism evidence="1 2">
    <name type="scientific">Paraburkholderia silvatlantica</name>
    <dbReference type="NCBI Taxonomy" id="321895"/>
    <lineage>
        <taxon>Bacteria</taxon>
        <taxon>Pseudomonadati</taxon>
        <taxon>Pseudomonadota</taxon>
        <taxon>Betaproteobacteria</taxon>
        <taxon>Burkholderiales</taxon>
        <taxon>Burkholderiaceae</taxon>
        <taxon>Paraburkholderia</taxon>
    </lineage>
</organism>